<proteinExistence type="inferred from homology"/>
<dbReference type="Gene3D" id="1.20.1440.240">
    <property type="match status" value="1"/>
</dbReference>
<dbReference type="PROSITE" id="PS51318">
    <property type="entry name" value="TAT"/>
    <property type="match status" value="1"/>
</dbReference>
<keyword evidence="5" id="KW-0073">Auxin biosynthesis</keyword>
<dbReference type="EC" id="1.13.12.3" evidence="3"/>
<evidence type="ECO:0000256" key="4">
    <source>
        <dbReference type="ARBA" id="ARBA00017871"/>
    </source>
</evidence>
<dbReference type="InterPro" id="IPR002937">
    <property type="entry name" value="Amino_oxidase"/>
</dbReference>
<evidence type="ECO:0000313" key="9">
    <source>
        <dbReference type="Proteomes" id="UP001216674"/>
    </source>
</evidence>
<dbReference type="InterPro" id="IPR050281">
    <property type="entry name" value="Flavin_monoamine_oxidase"/>
</dbReference>
<dbReference type="SUPFAM" id="SSF51905">
    <property type="entry name" value="FAD/NAD(P)-binding domain"/>
    <property type="match status" value="1"/>
</dbReference>
<evidence type="ECO:0000256" key="3">
    <source>
        <dbReference type="ARBA" id="ARBA00012535"/>
    </source>
</evidence>
<keyword evidence="9" id="KW-1185">Reference proteome</keyword>
<dbReference type="PANTHER" id="PTHR10742">
    <property type="entry name" value="FLAVIN MONOAMINE OXIDASE"/>
    <property type="match status" value="1"/>
</dbReference>
<gene>
    <name evidence="8" type="ORF">P3W85_12130</name>
</gene>
<organism evidence="8 9">
    <name type="scientific">Cupriavidus basilensis</name>
    <dbReference type="NCBI Taxonomy" id="68895"/>
    <lineage>
        <taxon>Bacteria</taxon>
        <taxon>Pseudomonadati</taxon>
        <taxon>Pseudomonadota</taxon>
        <taxon>Betaproteobacteria</taxon>
        <taxon>Burkholderiales</taxon>
        <taxon>Burkholderiaceae</taxon>
        <taxon>Cupriavidus</taxon>
    </lineage>
</organism>
<dbReference type="InterPro" id="IPR036188">
    <property type="entry name" value="FAD/NAD-bd_sf"/>
</dbReference>
<dbReference type="Pfam" id="PF01593">
    <property type="entry name" value="Amino_oxidase"/>
    <property type="match status" value="1"/>
</dbReference>
<dbReference type="Gene3D" id="3.90.660.10">
    <property type="match status" value="1"/>
</dbReference>
<dbReference type="RefSeq" id="WP_276264969.1">
    <property type="nucleotide sequence ID" value="NZ_JARJLM010000208.1"/>
</dbReference>
<evidence type="ECO:0000313" key="8">
    <source>
        <dbReference type="EMBL" id="MDF3833690.1"/>
    </source>
</evidence>
<evidence type="ECO:0000256" key="5">
    <source>
        <dbReference type="ARBA" id="ARBA00023070"/>
    </source>
</evidence>
<dbReference type="SUPFAM" id="SSF54373">
    <property type="entry name" value="FAD-linked reductases, C-terminal domain"/>
    <property type="match status" value="1"/>
</dbReference>
<evidence type="ECO:0000259" key="7">
    <source>
        <dbReference type="Pfam" id="PF01593"/>
    </source>
</evidence>
<dbReference type="Gene3D" id="3.50.50.60">
    <property type="entry name" value="FAD/NAD(P)-binding domain"/>
    <property type="match status" value="1"/>
</dbReference>
<dbReference type="PANTHER" id="PTHR10742:SF342">
    <property type="entry name" value="AMINE OXIDASE"/>
    <property type="match status" value="1"/>
</dbReference>
<comment type="catalytic activity">
    <reaction evidence="6">
        <text>L-tryptophan + O2 = indole-3-acetamide + CO2 + H2O</text>
        <dbReference type="Rhea" id="RHEA:16165"/>
        <dbReference type="ChEBI" id="CHEBI:15377"/>
        <dbReference type="ChEBI" id="CHEBI:15379"/>
        <dbReference type="ChEBI" id="CHEBI:16031"/>
        <dbReference type="ChEBI" id="CHEBI:16526"/>
        <dbReference type="ChEBI" id="CHEBI:57912"/>
        <dbReference type="EC" id="1.13.12.3"/>
    </reaction>
</comment>
<accession>A0ABT6AM40</accession>
<name>A0ABT6AM40_9BURK</name>
<comment type="pathway">
    <text evidence="1">Plant hormone metabolism; auxin biosynthesis.</text>
</comment>
<comment type="caution">
    <text evidence="8">The sequence shown here is derived from an EMBL/GenBank/DDBJ whole genome shotgun (WGS) entry which is preliminary data.</text>
</comment>
<dbReference type="PRINTS" id="PR00411">
    <property type="entry name" value="PNDRDTASEI"/>
</dbReference>
<dbReference type="InterPro" id="IPR006311">
    <property type="entry name" value="TAT_signal"/>
</dbReference>
<evidence type="ECO:0000256" key="6">
    <source>
        <dbReference type="ARBA" id="ARBA00047321"/>
    </source>
</evidence>
<sequence length="530" mass="58322">MTSIDNKAFSRRDLLALVGKAAGGAAMYQAMTSLGFAAESGYTGPPKLDGARRGASVLILGAGLAGMVAALELRRAGYKVQILEYSGRAGGRCWTLRGGDVFAEMGGAVQRCEFAKGEYLNPGPWRIPYHHHAVLDYCKRLGVALEPFVQVNYNALVHSAKAYGGKPQRYRHVQSDFQGYVAELLGKAATQGNLDTALTREDKEKLLEGLRKWGALDAQMRYRESALTSDRRGYETDPGGGLMPLAKPSRPLELGDLLQSGLWRYIASGQEYEFQSTLFQPVGGMDMIAQAFQREVGSLIRYHAKVTKIAQDERGVTVTYTDDAHGGAVTQARADWCLCTIPLSVLSQLDVQVGDAMQQAINAVPYDASIKIGLQFKRRFWEEDEAIYGGISYTDLPITRISYPSTRYGAKGKSVLLGAYAFGPNAYEFTAMTPQERVRRAVEQGSQLHPQYAREFDNGIAVGWHRVPWSQGCYGLWTDESREKHYRNLCQIDGRIALAGEHASYIPAWQEGALLSALDAIERLHARAVS</sequence>
<protein>
    <recommendedName>
        <fullName evidence="4">Tryptophan 2-monooxygenase</fullName>
        <ecNumber evidence="3">1.13.12.3</ecNumber>
    </recommendedName>
</protein>
<comment type="similarity">
    <text evidence="2">Belongs to the tryptophan 2-monooxygenase family.</text>
</comment>
<evidence type="ECO:0000256" key="1">
    <source>
        <dbReference type="ARBA" id="ARBA00004814"/>
    </source>
</evidence>
<evidence type="ECO:0000256" key="2">
    <source>
        <dbReference type="ARBA" id="ARBA00005833"/>
    </source>
</evidence>
<feature type="domain" description="Amine oxidase" evidence="7">
    <location>
        <begin position="64"/>
        <end position="520"/>
    </location>
</feature>
<dbReference type="EMBL" id="JARJLM010000208">
    <property type="protein sequence ID" value="MDF3833690.1"/>
    <property type="molecule type" value="Genomic_DNA"/>
</dbReference>
<reference evidence="8 9" key="1">
    <citation type="submission" date="2023-03" db="EMBL/GenBank/DDBJ databases">
        <title>Draft assemblies of triclosan tolerant bacteria isolated from returned activated sludge.</title>
        <authorList>
            <person name="Van Hamelsveld S."/>
        </authorList>
    </citation>
    <scope>NUCLEOTIDE SEQUENCE [LARGE SCALE GENOMIC DNA]</scope>
    <source>
        <strain evidence="8 9">GW210010_S58</strain>
    </source>
</reference>
<dbReference type="Proteomes" id="UP001216674">
    <property type="component" value="Unassembled WGS sequence"/>
</dbReference>